<keyword evidence="1" id="KW-1133">Transmembrane helix</keyword>
<protein>
    <submittedName>
        <fullName evidence="2">TIGR02588 family protein</fullName>
    </submittedName>
</protein>
<proteinExistence type="predicted"/>
<dbReference type="AlphaFoldDB" id="A0A176XJC4"/>
<evidence type="ECO:0000256" key="1">
    <source>
        <dbReference type="SAM" id="Phobius"/>
    </source>
</evidence>
<evidence type="ECO:0000313" key="2">
    <source>
        <dbReference type="EMBL" id="OAE49565.1"/>
    </source>
</evidence>
<accession>A0A176XJC4</accession>
<keyword evidence="1" id="KW-0472">Membrane</keyword>
<gene>
    <name evidence="2" type="ORF">A7J57_19440</name>
</gene>
<keyword evidence="1" id="KW-0812">Transmembrane</keyword>
<feature type="transmembrane region" description="Helical" evidence="1">
    <location>
        <begin position="20"/>
        <end position="42"/>
    </location>
</feature>
<name>A0A176XJC4_AGRTU</name>
<reference evidence="2 3" key="1">
    <citation type="submission" date="2016-05" db="EMBL/GenBank/DDBJ databases">
        <authorList>
            <person name="Lavstsen T."/>
            <person name="Jespersen J.S."/>
        </authorList>
    </citation>
    <scope>NUCLEOTIDE SEQUENCE [LARGE SCALE GENOMIC DNA]</scope>
    <source>
        <strain evidence="2 3">KCJ1736</strain>
    </source>
</reference>
<evidence type="ECO:0000313" key="3">
    <source>
        <dbReference type="Proteomes" id="UP000077098"/>
    </source>
</evidence>
<comment type="caution">
    <text evidence="2">The sequence shown here is derived from an EMBL/GenBank/DDBJ whole genome shotgun (WGS) entry which is preliminary data.</text>
</comment>
<dbReference type="EMBL" id="LXPS01000002">
    <property type="protein sequence ID" value="OAE49565.1"/>
    <property type="molecule type" value="Genomic_DNA"/>
</dbReference>
<dbReference type="Proteomes" id="UP000077098">
    <property type="component" value="Unassembled WGS sequence"/>
</dbReference>
<sequence length="136" mass="15093">MTTSKNGKQTESSNPHWIEWVTGIACTLLVAAMLGWIAYDIYRYSPEEARFEVAVSRVEGEPGQYRVKFDIRNLSMTTAAQVKVRGDLERNNAAPENADVTFDYVASESSDSGTLFFRNDPRSGTLTLSVAGYTEP</sequence>
<organism evidence="2 3">
    <name type="scientific">Agrobacterium tumefaciens</name>
    <dbReference type="NCBI Taxonomy" id="358"/>
    <lineage>
        <taxon>Bacteria</taxon>
        <taxon>Pseudomonadati</taxon>
        <taxon>Pseudomonadota</taxon>
        <taxon>Alphaproteobacteria</taxon>
        <taxon>Hyphomicrobiales</taxon>
        <taxon>Rhizobiaceae</taxon>
        <taxon>Rhizobium/Agrobacterium group</taxon>
        <taxon>Agrobacterium</taxon>
        <taxon>Agrobacterium tumefaciens complex</taxon>
    </lineage>
</organism>
<dbReference type="RefSeq" id="WP_063947213.1">
    <property type="nucleotide sequence ID" value="NZ_CP072309.1"/>
</dbReference>
<dbReference type="NCBIfam" id="TIGR02588">
    <property type="entry name" value="TIGR02588 family protein"/>
    <property type="match status" value="1"/>
</dbReference>
<dbReference type="InterPro" id="IPR013417">
    <property type="entry name" value="CHP02588"/>
</dbReference>